<evidence type="ECO:0000256" key="4">
    <source>
        <dbReference type="ARBA" id="ARBA00023136"/>
    </source>
</evidence>
<evidence type="ECO:0000256" key="1">
    <source>
        <dbReference type="ARBA" id="ARBA00004141"/>
    </source>
</evidence>
<keyword evidence="2 6" id="KW-0812">Transmembrane</keyword>
<proteinExistence type="predicted"/>
<evidence type="ECO:0000313" key="9">
    <source>
        <dbReference type="Proteomes" id="UP000023152"/>
    </source>
</evidence>
<reference evidence="8 9" key="1">
    <citation type="journal article" date="2013" name="Curr. Biol.">
        <title>The Genome of the Foraminiferan Reticulomyxa filosa.</title>
        <authorList>
            <person name="Glockner G."/>
            <person name="Hulsmann N."/>
            <person name="Schleicher M."/>
            <person name="Noegel A.A."/>
            <person name="Eichinger L."/>
            <person name="Gallinger C."/>
            <person name="Pawlowski J."/>
            <person name="Sierra R."/>
            <person name="Euteneuer U."/>
            <person name="Pillet L."/>
            <person name="Moustafa A."/>
            <person name="Platzer M."/>
            <person name="Groth M."/>
            <person name="Szafranski K."/>
            <person name="Schliwa M."/>
        </authorList>
    </citation>
    <scope>NUCLEOTIDE SEQUENCE [LARGE SCALE GENOMIC DNA]</scope>
</reference>
<feature type="compositionally biased region" description="Low complexity" evidence="5">
    <location>
        <begin position="93"/>
        <end position="106"/>
    </location>
</feature>
<dbReference type="AlphaFoldDB" id="X6MZ95"/>
<keyword evidence="3 6" id="KW-1133">Transmembrane helix</keyword>
<dbReference type="InterPro" id="IPR043203">
    <property type="entry name" value="VGCC_Ca_Na"/>
</dbReference>
<protein>
    <recommendedName>
        <fullName evidence="7">Ion transport domain-containing protein</fullName>
    </recommendedName>
</protein>
<dbReference type="PANTHER" id="PTHR10037">
    <property type="entry name" value="VOLTAGE-GATED CATION CHANNEL CALCIUM AND SODIUM"/>
    <property type="match status" value="1"/>
</dbReference>
<evidence type="ECO:0000256" key="5">
    <source>
        <dbReference type="SAM" id="MobiDB-lite"/>
    </source>
</evidence>
<dbReference type="Pfam" id="PF00520">
    <property type="entry name" value="Ion_trans"/>
    <property type="match status" value="1"/>
</dbReference>
<dbReference type="Gene3D" id="1.10.287.70">
    <property type="match status" value="1"/>
</dbReference>
<evidence type="ECO:0000259" key="7">
    <source>
        <dbReference type="Pfam" id="PF00520"/>
    </source>
</evidence>
<keyword evidence="9" id="KW-1185">Reference proteome</keyword>
<feature type="domain" description="Ion transport" evidence="7">
    <location>
        <begin position="116"/>
        <end position="232"/>
    </location>
</feature>
<evidence type="ECO:0000256" key="3">
    <source>
        <dbReference type="ARBA" id="ARBA00022989"/>
    </source>
</evidence>
<gene>
    <name evidence="8" type="ORF">RFI_18080</name>
</gene>
<dbReference type="GO" id="GO:0001518">
    <property type="term" value="C:voltage-gated sodium channel complex"/>
    <property type="evidence" value="ECO:0007669"/>
    <property type="project" value="TreeGrafter"/>
</dbReference>
<dbReference type="InterPro" id="IPR005821">
    <property type="entry name" value="Ion_trans_dom"/>
</dbReference>
<accession>X6MZ95</accession>
<feature type="compositionally biased region" description="Basic and acidic residues" evidence="5">
    <location>
        <begin position="68"/>
        <end position="79"/>
    </location>
</feature>
<dbReference type="OrthoDB" id="431720at2759"/>
<dbReference type="InterPro" id="IPR027359">
    <property type="entry name" value="Volt_channel_dom_sf"/>
</dbReference>
<dbReference type="SUPFAM" id="SSF81324">
    <property type="entry name" value="Voltage-gated potassium channels"/>
    <property type="match status" value="1"/>
</dbReference>
<evidence type="ECO:0000256" key="2">
    <source>
        <dbReference type="ARBA" id="ARBA00022692"/>
    </source>
</evidence>
<feature type="transmembrane region" description="Helical" evidence="6">
    <location>
        <begin position="187"/>
        <end position="208"/>
    </location>
</feature>
<name>X6MZ95_RETFI</name>
<sequence length="294" mass="33349">MIIFTSEMTMKWAAYGLYKSARPSDADDDKSTDERGWNGQKSVSGEDGKKSRKKIESNTSMNMVGQRQHVEHVSIKRGEASTSSKRRMGSGKNSRNSSNSNSNSNSHKGSEMKGIGYFQNGWNVLDCIIVAASWLSYGTEGSHYTGLRVLRVLKPLRTARTVTKLRPLRILIGTILRSFQSLADVSLLLLFFIVTFAIVGTQMFAGALHQQCFALPLSQIHHFDWRQNNTLWLPQTHFCPDVHPSRISSSCPSSYPYCLSIAPNPNRFFIYFEQRRYTQIAKKKKKKKKKKVNK</sequence>
<evidence type="ECO:0000313" key="8">
    <source>
        <dbReference type="EMBL" id="ETO19151.1"/>
    </source>
</evidence>
<dbReference type="GO" id="GO:0005248">
    <property type="term" value="F:voltage-gated sodium channel activity"/>
    <property type="evidence" value="ECO:0007669"/>
    <property type="project" value="TreeGrafter"/>
</dbReference>
<dbReference type="EMBL" id="ASPP01013966">
    <property type="protein sequence ID" value="ETO19151.1"/>
    <property type="molecule type" value="Genomic_DNA"/>
</dbReference>
<keyword evidence="4 6" id="KW-0472">Membrane</keyword>
<dbReference type="Proteomes" id="UP000023152">
    <property type="component" value="Unassembled WGS sequence"/>
</dbReference>
<organism evidence="8 9">
    <name type="scientific">Reticulomyxa filosa</name>
    <dbReference type="NCBI Taxonomy" id="46433"/>
    <lineage>
        <taxon>Eukaryota</taxon>
        <taxon>Sar</taxon>
        <taxon>Rhizaria</taxon>
        <taxon>Retaria</taxon>
        <taxon>Foraminifera</taxon>
        <taxon>Monothalamids</taxon>
        <taxon>Reticulomyxidae</taxon>
        <taxon>Reticulomyxa</taxon>
    </lineage>
</organism>
<dbReference type="Gene3D" id="1.20.120.350">
    <property type="entry name" value="Voltage-gated potassium channels. Chain C"/>
    <property type="match status" value="1"/>
</dbReference>
<dbReference type="PANTHER" id="PTHR10037:SF62">
    <property type="entry name" value="SODIUM CHANNEL PROTEIN 60E"/>
    <property type="match status" value="1"/>
</dbReference>
<feature type="region of interest" description="Disordered" evidence="5">
    <location>
        <begin position="21"/>
        <end position="110"/>
    </location>
</feature>
<comment type="subcellular location">
    <subcellularLocation>
        <location evidence="1">Membrane</location>
        <topology evidence="1">Multi-pass membrane protein</topology>
    </subcellularLocation>
</comment>
<comment type="caution">
    <text evidence="8">The sequence shown here is derived from an EMBL/GenBank/DDBJ whole genome shotgun (WGS) entry which is preliminary data.</text>
</comment>
<evidence type="ECO:0000256" key="6">
    <source>
        <dbReference type="SAM" id="Phobius"/>
    </source>
</evidence>